<feature type="compositionally biased region" description="Polar residues" evidence="1">
    <location>
        <begin position="807"/>
        <end position="831"/>
    </location>
</feature>
<evidence type="ECO:0000259" key="2">
    <source>
        <dbReference type="SMART" id="SM00474"/>
    </source>
</evidence>
<dbReference type="SUPFAM" id="SSF53098">
    <property type="entry name" value="Ribonuclease H-like"/>
    <property type="match status" value="1"/>
</dbReference>
<feature type="region of interest" description="Disordered" evidence="1">
    <location>
        <begin position="371"/>
        <end position="438"/>
    </location>
</feature>
<feature type="compositionally biased region" description="Basic and acidic residues" evidence="1">
    <location>
        <begin position="371"/>
        <end position="381"/>
    </location>
</feature>
<dbReference type="Pfam" id="PF01612">
    <property type="entry name" value="DNA_pol_A_exo1"/>
    <property type="match status" value="1"/>
</dbReference>
<feature type="region of interest" description="Disordered" evidence="1">
    <location>
        <begin position="299"/>
        <end position="359"/>
    </location>
</feature>
<feature type="region of interest" description="Disordered" evidence="1">
    <location>
        <begin position="924"/>
        <end position="943"/>
    </location>
</feature>
<dbReference type="AlphaFoldDB" id="A0A1W4XK37"/>
<dbReference type="OrthoDB" id="26838at2759"/>
<keyword evidence="3" id="KW-1185">Reference proteome</keyword>
<evidence type="ECO:0000313" key="4">
    <source>
        <dbReference type="RefSeq" id="XP_018336471.1"/>
    </source>
</evidence>
<dbReference type="InterPro" id="IPR002562">
    <property type="entry name" value="3'-5'_exonuclease_dom"/>
</dbReference>
<dbReference type="STRING" id="224129.A0A1W4XK37"/>
<reference evidence="4" key="1">
    <citation type="submission" date="2025-08" db="UniProtKB">
        <authorList>
            <consortium name="RefSeq"/>
        </authorList>
    </citation>
    <scope>IDENTIFICATION</scope>
    <source>
        <tissue evidence="4">Entire body</tissue>
    </source>
</reference>
<dbReference type="Proteomes" id="UP000192223">
    <property type="component" value="Unplaced"/>
</dbReference>
<dbReference type="CTD" id="37757"/>
<evidence type="ECO:0000256" key="1">
    <source>
        <dbReference type="SAM" id="MobiDB-lite"/>
    </source>
</evidence>
<accession>A0A1W4XK37</accession>
<dbReference type="PANTHER" id="PTHR46814:SF1">
    <property type="entry name" value="EGALITARIAN, ISOFORM B"/>
    <property type="match status" value="1"/>
</dbReference>
<feature type="compositionally biased region" description="Acidic residues" evidence="1">
    <location>
        <begin position="794"/>
        <end position="803"/>
    </location>
</feature>
<dbReference type="GeneID" id="108744972"/>
<gene>
    <name evidence="4" type="primary">LOC108744972</name>
</gene>
<dbReference type="InterPro" id="IPR056589">
    <property type="entry name" value="WH_Egal-1"/>
</dbReference>
<evidence type="ECO:0000313" key="3">
    <source>
        <dbReference type="Proteomes" id="UP000192223"/>
    </source>
</evidence>
<proteinExistence type="predicted"/>
<dbReference type="Pfam" id="PF23713">
    <property type="entry name" value="WHD_Egal"/>
    <property type="match status" value="3"/>
</dbReference>
<dbReference type="SMART" id="SM00474">
    <property type="entry name" value="35EXOc"/>
    <property type="match status" value="1"/>
</dbReference>
<dbReference type="InterPro" id="IPR012337">
    <property type="entry name" value="RNaseH-like_sf"/>
</dbReference>
<dbReference type="GO" id="GO:0008408">
    <property type="term" value="F:3'-5' exonuclease activity"/>
    <property type="evidence" value="ECO:0007669"/>
    <property type="project" value="InterPro"/>
</dbReference>
<feature type="compositionally biased region" description="Basic and acidic residues" evidence="1">
    <location>
        <begin position="300"/>
        <end position="309"/>
    </location>
</feature>
<dbReference type="FunCoup" id="A0A1W4XK37">
    <property type="interactions" value="28"/>
</dbReference>
<dbReference type="KEGG" id="apln:108744972"/>
<name>A0A1W4XK37_AGRPL</name>
<sequence length="960" mass="107443">MESMQYEQARNMTLLFFFERLLDKGEPRTLHDLSCQFGSKGFTKEMRQIAGGSQNGLKKFLLQYPSLFSIDGEYVNINMFQNHADTVHNSVGHKDYTAQAVEYFSEKLAQYGEDTEVPIRSLLGHRSQASPEIRHVSGQHFHEFRDFLLKHPDTFFVSDENETVTLKNFKNVKCHIQELHFNPTINIDPEITQNVLDFMAKCIELKGPILVEQLFQVVSCNLPENMWTNLFNTPSHLTSFLRLFNDSFHIQTNLVTLIQQPKVSEKHINAQMAHSQLTSLPSILPQNSRKEIRSPAMDYPKLKVEDTNKNNDNNSNGIGDQENGIKTSPSKVVVNNRQASPSGMIQQQMSPKSSVNDRLRQPKVQQKFLEAQKSKGAEGVEARVASPVEEPQDKGKGINFRLGKLSKQSSDSSDSSSQEQRSSVSLKPPPSQNQSLKQRINSLVLKTLQENTGRDRLNLVGQQNQSLSEAGNLKLLQSTRVICNVRECQIVCDEITKKKPLVRNDKRFSDNNNENSAFCWPYTEEKVAVGFDCEGITLGIKGQITLIQLATMQGSVYIFDLISCPKLMDAGLKVLLENSDVIKIVHDCRNASVNLHNQFGVTLKGVFDTQAAHAVLTLQETGRPVYKAKSVTLNALCEFYGAPTNPMKEQLKNNYKKDVHYWSKRPLSKEMVLFAAADVSCLINRKIYYAMSRTIAPENRKLTVELCQEQILTHIDPEAVKFEKRQRKTATEVAELKTKLAQPAKSIVLSNREVRLLRYIDLTDEEKEKLKASAKVAKKLEKLENLGQDRDGDNSSDDDENDADYTSLDSDVVTSISPRNNSEPTSLTESMQLMDNVLNDSKIDRIEKLDKLEAILSAAALLPGVSPPPSTAATAFSTSSDTSRCCTCGGQKNSGTDIAGMIEYVRLLSPSTQPQFVCGEMGVGRDTVTPSPPPPDDNKRNVKTQTLSTGDVVVTKIHFD</sequence>
<dbReference type="GO" id="GO:0006139">
    <property type="term" value="P:nucleobase-containing compound metabolic process"/>
    <property type="evidence" value="ECO:0007669"/>
    <property type="project" value="InterPro"/>
</dbReference>
<dbReference type="PANTHER" id="PTHR46814">
    <property type="entry name" value="EGALITARIAN, ISOFORM B"/>
    <property type="match status" value="1"/>
</dbReference>
<feature type="compositionally biased region" description="Polar residues" evidence="1">
    <location>
        <begin position="324"/>
        <end position="354"/>
    </location>
</feature>
<dbReference type="RefSeq" id="XP_018336471.1">
    <property type="nucleotide sequence ID" value="XM_018480969.1"/>
</dbReference>
<feature type="domain" description="3'-5' exonuclease" evidence="2">
    <location>
        <begin position="510"/>
        <end position="696"/>
    </location>
</feature>
<dbReference type="GO" id="GO:0003676">
    <property type="term" value="F:nucleic acid binding"/>
    <property type="evidence" value="ECO:0007669"/>
    <property type="project" value="InterPro"/>
</dbReference>
<feature type="region of interest" description="Disordered" evidence="1">
    <location>
        <begin position="785"/>
        <end position="831"/>
    </location>
</feature>
<dbReference type="InParanoid" id="A0A1W4XK37"/>
<dbReference type="Gene3D" id="3.30.420.10">
    <property type="entry name" value="Ribonuclease H-like superfamily/Ribonuclease H"/>
    <property type="match status" value="1"/>
</dbReference>
<dbReference type="CDD" id="cd06148">
    <property type="entry name" value="Egl_like_exo"/>
    <property type="match status" value="1"/>
</dbReference>
<dbReference type="InterPro" id="IPR036397">
    <property type="entry name" value="RNaseH_sf"/>
</dbReference>
<protein>
    <submittedName>
        <fullName evidence="4">Uncharacterized protein LOC108744972</fullName>
    </submittedName>
</protein>
<feature type="compositionally biased region" description="Low complexity" evidence="1">
    <location>
        <begin position="406"/>
        <end position="425"/>
    </location>
</feature>
<organism evidence="3 4">
    <name type="scientific">Agrilus planipennis</name>
    <name type="common">Emerald ash borer</name>
    <name type="synonym">Agrilus marcopoli</name>
    <dbReference type="NCBI Taxonomy" id="224129"/>
    <lineage>
        <taxon>Eukaryota</taxon>
        <taxon>Metazoa</taxon>
        <taxon>Ecdysozoa</taxon>
        <taxon>Arthropoda</taxon>
        <taxon>Hexapoda</taxon>
        <taxon>Insecta</taxon>
        <taxon>Pterygota</taxon>
        <taxon>Neoptera</taxon>
        <taxon>Endopterygota</taxon>
        <taxon>Coleoptera</taxon>
        <taxon>Polyphaga</taxon>
        <taxon>Elateriformia</taxon>
        <taxon>Buprestoidea</taxon>
        <taxon>Buprestidae</taxon>
        <taxon>Agrilinae</taxon>
        <taxon>Agrilus</taxon>
    </lineage>
</organism>